<reference evidence="1 2" key="1">
    <citation type="journal article" date="2020" name="G3 (Bethesda)">
        <title>Improved Reference Genome for Cyclotella cryptica CCMP332, a Model for Cell Wall Morphogenesis, Salinity Adaptation, and Lipid Production in Diatoms (Bacillariophyta).</title>
        <authorList>
            <person name="Roberts W.R."/>
            <person name="Downey K.M."/>
            <person name="Ruck E.C."/>
            <person name="Traller J.C."/>
            <person name="Alverson A.J."/>
        </authorList>
    </citation>
    <scope>NUCLEOTIDE SEQUENCE [LARGE SCALE GENOMIC DNA]</scope>
    <source>
        <strain evidence="1 2">CCMP332</strain>
    </source>
</reference>
<evidence type="ECO:0000313" key="1">
    <source>
        <dbReference type="EMBL" id="KAL3788598.1"/>
    </source>
</evidence>
<accession>A0ABD3PLN6</accession>
<dbReference type="EMBL" id="JABMIG020000154">
    <property type="protein sequence ID" value="KAL3788598.1"/>
    <property type="molecule type" value="Genomic_DNA"/>
</dbReference>
<organism evidence="1 2">
    <name type="scientific">Cyclotella cryptica</name>
    <dbReference type="NCBI Taxonomy" id="29204"/>
    <lineage>
        <taxon>Eukaryota</taxon>
        <taxon>Sar</taxon>
        <taxon>Stramenopiles</taxon>
        <taxon>Ochrophyta</taxon>
        <taxon>Bacillariophyta</taxon>
        <taxon>Coscinodiscophyceae</taxon>
        <taxon>Thalassiosirophycidae</taxon>
        <taxon>Stephanodiscales</taxon>
        <taxon>Stephanodiscaceae</taxon>
        <taxon>Cyclotella</taxon>
    </lineage>
</organism>
<proteinExistence type="predicted"/>
<gene>
    <name evidence="1" type="ORF">HJC23_005257</name>
</gene>
<dbReference type="Proteomes" id="UP001516023">
    <property type="component" value="Unassembled WGS sequence"/>
</dbReference>
<name>A0ABD3PLN6_9STRA</name>
<comment type="caution">
    <text evidence="1">The sequence shown here is derived from an EMBL/GenBank/DDBJ whole genome shotgun (WGS) entry which is preliminary data.</text>
</comment>
<dbReference type="AlphaFoldDB" id="A0ABD3PLN6"/>
<sequence>MVVQHFPIVLVRVASLTTGSGKIIVGKCLEIALDYSDPIASIDQLPETHLGLIVHMRDRKMCGFDGRLVIEGRKC</sequence>
<keyword evidence="2" id="KW-1185">Reference proteome</keyword>
<evidence type="ECO:0000313" key="2">
    <source>
        <dbReference type="Proteomes" id="UP001516023"/>
    </source>
</evidence>
<protein>
    <submittedName>
        <fullName evidence="1">Uncharacterized protein</fullName>
    </submittedName>
</protein>